<organism evidence="2 3">
    <name type="scientific">Geodia barretti</name>
    <name type="common">Barrett's horny sponge</name>
    <dbReference type="NCBI Taxonomy" id="519541"/>
    <lineage>
        <taxon>Eukaryota</taxon>
        <taxon>Metazoa</taxon>
        <taxon>Porifera</taxon>
        <taxon>Demospongiae</taxon>
        <taxon>Heteroscleromorpha</taxon>
        <taxon>Tetractinellida</taxon>
        <taxon>Astrophorina</taxon>
        <taxon>Geodiidae</taxon>
        <taxon>Geodia</taxon>
    </lineage>
</organism>
<sequence>MITSTTKESKGTKAMKEYNSHQNHRDHPYHRHLLHQHHLHQVAGGHTDIRMGSYCVPAVSLKLRMVYSGWAAGQPFLSWW</sequence>
<evidence type="ECO:0000313" key="2">
    <source>
        <dbReference type="EMBL" id="CAI8020384.1"/>
    </source>
</evidence>
<gene>
    <name evidence="2" type="ORF">GBAR_LOCUS12200</name>
</gene>
<protein>
    <submittedName>
        <fullName evidence="2">Uncharacterized protein</fullName>
    </submittedName>
</protein>
<dbReference type="EMBL" id="CASHTH010001826">
    <property type="protein sequence ID" value="CAI8020384.1"/>
    <property type="molecule type" value="Genomic_DNA"/>
</dbReference>
<comment type="caution">
    <text evidence="2">The sequence shown here is derived from an EMBL/GenBank/DDBJ whole genome shotgun (WGS) entry which is preliminary data.</text>
</comment>
<dbReference type="AlphaFoldDB" id="A0AA35RZ75"/>
<keyword evidence="3" id="KW-1185">Reference proteome</keyword>
<dbReference type="Proteomes" id="UP001174909">
    <property type="component" value="Unassembled WGS sequence"/>
</dbReference>
<evidence type="ECO:0000256" key="1">
    <source>
        <dbReference type="SAM" id="MobiDB-lite"/>
    </source>
</evidence>
<feature type="region of interest" description="Disordered" evidence="1">
    <location>
        <begin position="1"/>
        <end position="25"/>
    </location>
</feature>
<evidence type="ECO:0000313" key="3">
    <source>
        <dbReference type="Proteomes" id="UP001174909"/>
    </source>
</evidence>
<reference evidence="2" key="1">
    <citation type="submission" date="2023-03" db="EMBL/GenBank/DDBJ databases">
        <authorList>
            <person name="Steffen K."/>
            <person name="Cardenas P."/>
        </authorList>
    </citation>
    <scope>NUCLEOTIDE SEQUENCE</scope>
</reference>
<accession>A0AA35RZ75</accession>
<proteinExistence type="predicted"/>
<feature type="compositionally biased region" description="Basic and acidic residues" evidence="1">
    <location>
        <begin position="7"/>
        <end position="25"/>
    </location>
</feature>
<name>A0AA35RZ75_GEOBA</name>